<dbReference type="EMBL" id="JANRMS010000718">
    <property type="protein sequence ID" value="KAJ3535335.1"/>
    <property type="molecule type" value="Genomic_DNA"/>
</dbReference>
<proteinExistence type="predicted"/>
<accession>A0ACC1SA81</accession>
<evidence type="ECO:0000313" key="2">
    <source>
        <dbReference type="Proteomes" id="UP001148629"/>
    </source>
</evidence>
<sequence>MKVVQALMCAMAVFASVEASECRIASRVQSNCCWGGDGAASCIRQRQGGIGDCNGVEEQNYCSNNGVTKAQCNADCCSTDMAANGQKGFGIGCPK</sequence>
<dbReference type="Proteomes" id="UP001148629">
    <property type="component" value="Unassembled WGS sequence"/>
</dbReference>
<organism evidence="1 2">
    <name type="scientific">Fusarium decemcellulare</name>
    <dbReference type="NCBI Taxonomy" id="57161"/>
    <lineage>
        <taxon>Eukaryota</taxon>
        <taxon>Fungi</taxon>
        <taxon>Dikarya</taxon>
        <taxon>Ascomycota</taxon>
        <taxon>Pezizomycotina</taxon>
        <taxon>Sordariomycetes</taxon>
        <taxon>Hypocreomycetidae</taxon>
        <taxon>Hypocreales</taxon>
        <taxon>Nectriaceae</taxon>
        <taxon>Fusarium</taxon>
        <taxon>Fusarium decemcellulare species complex</taxon>
    </lineage>
</organism>
<name>A0ACC1SA81_9HYPO</name>
<keyword evidence="2" id="KW-1185">Reference proteome</keyword>
<comment type="caution">
    <text evidence="1">The sequence shown here is derived from an EMBL/GenBank/DDBJ whole genome shotgun (WGS) entry which is preliminary data.</text>
</comment>
<evidence type="ECO:0000313" key="1">
    <source>
        <dbReference type="EMBL" id="KAJ3535335.1"/>
    </source>
</evidence>
<reference evidence="1" key="1">
    <citation type="submission" date="2022-08" db="EMBL/GenBank/DDBJ databases">
        <title>Genome Sequence of Fusarium decemcellulare.</title>
        <authorList>
            <person name="Buettner E."/>
        </authorList>
    </citation>
    <scope>NUCLEOTIDE SEQUENCE</scope>
    <source>
        <strain evidence="1">Babe19</strain>
    </source>
</reference>
<gene>
    <name evidence="1" type="ORF">NM208_g7176</name>
</gene>
<protein>
    <submittedName>
        <fullName evidence="1">Uncharacterized protein</fullName>
    </submittedName>
</protein>